<sequence>MVAEMANGKLAYVPVDAVVGQEIEIWCVRSGRLWKSTIVKLV</sequence>
<organism evidence="1 2">
    <name type="scientific">Pseudomonas phage ventosus</name>
    <dbReference type="NCBI Taxonomy" id="2048980"/>
    <lineage>
        <taxon>Viruses</taxon>
        <taxon>Duplodnaviria</taxon>
        <taxon>Heunggongvirae</taxon>
        <taxon>Uroviricota</taxon>
        <taxon>Caudoviricetes</taxon>
        <taxon>Vandenendeviridae</taxon>
        <taxon>Gorskivirinae</taxon>
        <taxon>Ventosusvirus</taxon>
        <taxon>Ventosusvirus ventosus</taxon>
    </lineage>
</organism>
<proteinExistence type="predicted"/>
<dbReference type="Proteomes" id="UP000241096">
    <property type="component" value="Segment"/>
</dbReference>
<protein>
    <submittedName>
        <fullName evidence="1">Uncharacterized protein</fullName>
    </submittedName>
</protein>
<name>A0A2H4P7Z8_9CAUD</name>
<dbReference type="EMBL" id="MG018930">
    <property type="protein sequence ID" value="ATW58288.1"/>
    <property type="molecule type" value="Genomic_DNA"/>
</dbReference>
<evidence type="ECO:0000313" key="2">
    <source>
        <dbReference type="Proteomes" id="UP000241096"/>
    </source>
</evidence>
<evidence type="ECO:0000313" key="1">
    <source>
        <dbReference type="EMBL" id="ATW58288.1"/>
    </source>
</evidence>
<accession>A0A2H4P7Z8</accession>
<reference evidence="1 2" key="1">
    <citation type="submission" date="2017-09" db="EMBL/GenBank/DDBJ databases">
        <authorList>
            <person name="Ehlers B."/>
            <person name="Leendertz F.H."/>
        </authorList>
    </citation>
    <scope>NUCLEOTIDE SEQUENCE [LARGE SCALE GENOMIC DNA]</scope>
</reference>
<keyword evidence="2" id="KW-1185">Reference proteome</keyword>
<gene>
    <name evidence="1" type="ORF">CNR37_00081</name>
</gene>